<accession>A0A1G9ZKJ2</accession>
<dbReference type="AlphaFoldDB" id="A0A1G9ZKJ2"/>
<protein>
    <submittedName>
        <fullName evidence="1">Uncharacterized protein</fullName>
    </submittedName>
</protein>
<dbReference type="OrthoDB" id="296678at2157"/>
<dbReference type="RefSeq" id="WP_217639166.1">
    <property type="nucleotide sequence ID" value="NZ_FNIA01000021.1"/>
</dbReference>
<dbReference type="EMBL" id="FNIA01000021">
    <property type="protein sequence ID" value="SDN21838.1"/>
    <property type="molecule type" value="Genomic_DNA"/>
</dbReference>
<dbReference type="Proteomes" id="UP000199370">
    <property type="component" value="Unassembled WGS sequence"/>
</dbReference>
<proteinExistence type="predicted"/>
<evidence type="ECO:0000313" key="1">
    <source>
        <dbReference type="EMBL" id="SDN21838.1"/>
    </source>
</evidence>
<gene>
    <name evidence="1" type="ORF">SAMN05192554_1213</name>
</gene>
<sequence length="60" mass="6394">MALGVNTIGTGELRNNVAGLAKPSDVYDIPAVLTSIGREYNGPLFEEITLSMNTILSRLS</sequence>
<keyword evidence="2" id="KW-1185">Reference proteome</keyword>
<evidence type="ECO:0000313" key="2">
    <source>
        <dbReference type="Proteomes" id="UP000199370"/>
    </source>
</evidence>
<organism evidence="1 2">
    <name type="scientific">Haloarchaeobius iranensis</name>
    <dbReference type="NCBI Taxonomy" id="996166"/>
    <lineage>
        <taxon>Archaea</taxon>
        <taxon>Methanobacteriati</taxon>
        <taxon>Methanobacteriota</taxon>
        <taxon>Stenosarchaea group</taxon>
        <taxon>Halobacteria</taxon>
        <taxon>Halobacteriales</taxon>
        <taxon>Halorubellaceae</taxon>
        <taxon>Haloarchaeobius</taxon>
    </lineage>
</organism>
<reference evidence="1 2" key="1">
    <citation type="submission" date="2016-10" db="EMBL/GenBank/DDBJ databases">
        <authorList>
            <person name="de Groot N.N."/>
        </authorList>
    </citation>
    <scope>NUCLEOTIDE SEQUENCE [LARGE SCALE GENOMIC DNA]</scope>
    <source>
        <strain evidence="2">EB21,IBRC-M 10013,KCTC 4048</strain>
    </source>
</reference>
<dbReference type="STRING" id="996166.SAMN05192554_1213"/>
<name>A0A1G9ZKJ2_9EURY</name>